<keyword evidence="2" id="KW-1185">Reference proteome</keyword>
<proteinExistence type="predicted"/>
<dbReference type="Proteomes" id="UP001209229">
    <property type="component" value="Unassembled WGS sequence"/>
</dbReference>
<dbReference type="AlphaFoldDB" id="A0AAE3SFP9"/>
<organism evidence="1 2">
    <name type="scientific">Plebeiibacterium sediminum</name>
    <dbReference type="NCBI Taxonomy" id="2992112"/>
    <lineage>
        <taxon>Bacteria</taxon>
        <taxon>Pseudomonadati</taxon>
        <taxon>Bacteroidota</taxon>
        <taxon>Bacteroidia</taxon>
        <taxon>Marinilabiliales</taxon>
        <taxon>Marinilabiliaceae</taxon>
        <taxon>Plebeiibacterium</taxon>
    </lineage>
</organism>
<name>A0AAE3SFP9_9BACT</name>
<reference evidence="1" key="1">
    <citation type="submission" date="2022-10" db="EMBL/GenBank/DDBJ databases">
        <authorList>
            <person name="Yu W.X."/>
        </authorList>
    </citation>
    <scope>NUCLEOTIDE SEQUENCE</scope>
    <source>
        <strain evidence="1">AAT</strain>
    </source>
</reference>
<protein>
    <submittedName>
        <fullName evidence="1">Uncharacterized protein</fullName>
    </submittedName>
</protein>
<gene>
    <name evidence="1" type="ORF">OM075_14475</name>
</gene>
<dbReference type="EMBL" id="JAPDPJ010000034">
    <property type="protein sequence ID" value="MCW3787678.1"/>
    <property type="molecule type" value="Genomic_DNA"/>
</dbReference>
<comment type="caution">
    <text evidence="1">The sequence shown here is derived from an EMBL/GenBank/DDBJ whole genome shotgun (WGS) entry which is preliminary data.</text>
</comment>
<evidence type="ECO:0000313" key="1">
    <source>
        <dbReference type="EMBL" id="MCW3787678.1"/>
    </source>
</evidence>
<dbReference type="RefSeq" id="WP_301191243.1">
    <property type="nucleotide sequence ID" value="NZ_JAPDPJ010000034.1"/>
</dbReference>
<dbReference type="SUPFAM" id="SSF50475">
    <property type="entry name" value="FMN-binding split barrel"/>
    <property type="match status" value="1"/>
</dbReference>
<dbReference type="InterPro" id="IPR012349">
    <property type="entry name" value="Split_barrel_FMN-bd"/>
</dbReference>
<sequence length="109" mass="12608">MHIPTAQQMETVLYVGEHRKKTMLDKLYNLPLFYQEEFDIPMVEGDAGWLVCKVILNPHHEGENFDSFMDEIVAAWSVDWVLKTDIGFLKTNLMNCVRCITSLEVNSTL</sequence>
<dbReference type="Gene3D" id="2.30.110.10">
    <property type="entry name" value="Electron Transport, Fmn-binding Protein, Chain A"/>
    <property type="match status" value="1"/>
</dbReference>
<accession>A0AAE3SFP9</accession>
<evidence type="ECO:0000313" key="2">
    <source>
        <dbReference type="Proteomes" id="UP001209229"/>
    </source>
</evidence>